<dbReference type="InterPro" id="IPR029045">
    <property type="entry name" value="ClpP/crotonase-like_dom_sf"/>
</dbReference>
<dbReference type="SMART" id="SM00228">
    <property type="entry name" value="PDZ"/>
    <property type="match status" value="1"/>
</dbReference>
<evidence type="ECO:0000256" key="2">
    <source>
        <dbReference type="ARBA" id="ARBA00022670"/>
    </source>
</evidence>
<gene>
    <name evidence="7" type="ORF">K8V56_03095</name>
</gene>
<evidence type="ECO:0000256" key="5">
    <source>
        <dbReference type="RuleBase" id="RU004404"/>
    </source>
</evidence>
<evidence type="ECO:0000256" key="1">
    <source>
        <dbReference type="ARBA" id="ARBA00009179"/>
    </source>
</evidence>
<name>A0A921FXH5_SPOPS</name>
<dbReference type="GO" id="GO:0030288">
    <property type="term" value="C:outer membrane-bounded periplasmic space"/>
    <property type="evidence" value="ECO:0007669"/>
    <property type="project" value="TreeGrafter"/>
</dbReference>
<feature type="domain" description="PDZ" evidence="6">
    <location>
        <begin position="82"/>
        <end position="158"/>
    </location>
</feature>
<keyword evidence="4 5" id="KW-0720">Serine protease</keyword>
<dbReference type="EMBL" id="DYWT01000052">
    <property type="protein sequence ID" value="HJF30752.1"/>
    <property type="molecule type" value="Genomic_DNA"/>
</dbReference>
<dbReference type="Gene3D" id="1.10.101.10">
    <property type="entry name" value="PGBD-like superfamily/PGBD"/>
    <property type="match status" value="1"/>
</dbReference>
<dbReference type="Pfam" id="PF17820">
    <property type="entry name" value="PDZ_6"/>
    <property type="match status" value="1"/>
</dbReference>
<dbReference type="Gene3D" id="3.30.750.44">
    <property type="match status" value="1"/>
</dbReference>
<reference evidence="7" key="2">
    <citation type="submission" date="2021-09" db="EMBL/GenBank/DDBJ databases">
        <authorList>
            <person name="Gilroy R."/>
        </authorList>
    </citation>
    <scope>NUCLEOTIDE SEQUENCE</scope>
    <source>
        <strain evidence="7">CHK171-7178</strain>
    </source>
</reference>
<dbReference type="GO" id="GO:0008236">
    <property type="term" value="F:serine-type peptidase activity"/>
    <property type="evidence" value="ECO:0007669"/>
    <property type="project" value="UniProtKB-KW"/>
</dbReference>
<dbReference type="Gene3D" id="3.90.226.10">
    <property type="entry name" value="2-enoyl-CoA Hydratase, Chain A, domain 1"/>
    <property type="match status" value="1"/>
</dbReference>
<accession>A0A921FXH5</accession>
<dbReference type="NCBIfam" id="TIGR00225">
    <property type="entry name" value="prc"/>
    <property type="match status" value="1"/>
</dbReference>
<dbReference type="InterPro" id="IPR055210">
    <property type="entry name" value="CtpA/B_N"/>
</dbReference>
<evidence type="ECO:0000256" key="3">
    <source>
        <dbReference type="ARBA" id="ARBA00022801"/>
    </source>
</evidence>
<dbReference type="InterPro" id="IPR004447">
    <property type="entry name" value="Peptidase_S41A"/>
</dbReference>
<keyword evidence="2 5" id="KW-0645">Protease</keyword>
<dbReference type="CDD" id="cd07560">
    <property type="entry name" value="Peptidase_S41_CPP"/>
    <property type="match status" value="1"/>
</dbReference>
<organism evidence="7 8">
    <name type="scientific">Sporosarcina psychrophila</name>
    <name type="common">Bacillus psychrophilus</name>
    <dbReference type="NCBI Taxonomy" id="1476"/>
    <lineage>
        <taxon>Bacteria</taxon>
        <taxon>Bacillati</taxon>
        <taxon>Bacillota</taxon>
        <taxon>Bacilli</taxon>
        <taxon>Bacillales</taxon>
        <taxon>Caryophanaceae</taxon>
        <taxon>Sporosarcina</taxon>
    </lineage>
</organism>
<dbReference type="SUPFAM" id="SSF50156">
    <property type="entry name" value="PDZ domain-like"/>
    <property type="match status" value="1"/>
</dbReference>
<dbReference type="SUPFAM" id="SSF52096">
    <property type="entry name" value="ClpP/crotonase"/>
    <property type="match status" value="1"/>
</dbReference>
<dbReference type="Proteomes" id="UP000698173">
    <property type="component" value="Unassembled WGS sequence"/>
</dbReference>
<dbReference type="PANTHER" id="PTHR32060">
    <property type="entry name" value="TAIL-SPECIFIC PROTEASE"/>
    <property type="match status" value="1"/>
</dbReference>
<proteinExistence type="inferred from homology"/>
<dbReference type="Pfam" id="PF22694">
    <property type="entry name" value="CtpB_N-like"/>
    <property type="match status" value="1"/>
</dbReference>
<sequence>MQRSRFLLFIILAALATVVFLLLDGCAGEGKVKSEGGTLSSFPVIDEAFDVIKEKGVYPVDKDLLVEGALRGMADVIGDPYSTYLSKDEAAAHRESLAGERIGIGAEITRSNGKYIIVAPVKGSPAEKAGLQPYDEIVRIDGKRLEGDSLGDVVQRIRGKKGTTVSMTIFRPDLDKHIELSVVRDSIPVKTVSTEIIEERGQKIGYISITMFGNESRQEWLDATNKLIKDGAQSLIIDVRGNPGGYLHTVGGIVGSLVQKDTVFAYMEDAAGTLEPLATENSEKFPYDEKLKKMPVVLLQDKGSASASEVMSAALKDLKRGYIIGATSFGKGTVQETMELTNGGEMKLSTHKWLTPKKKWIHGNGVKEDLEVVQNDLFSEHIRLVTETYMEGDYHEDIAYAQKLLTGLSYSVARTDGFFDESTTRAVETFLGEAKVAEGSTMDRLFFATLKDKAEKFRNDRKNDDQLKMAIGYIHNKVNER</sequence>
<dbReference type="InterPro" id="IPR005151">
    <property type="entry name" value="Tail-specific_protease"/>
</dbReference>
<dbReference type="InterPro" id="IPR001478">
    <property type="entry name" value="PDZ"/>
</dbReference>
<comment type="caution">
    <text evidence="7">The sequence shown here is derived from an EMBL/GenBank/DDBJ whole genome shotgun (WGS) entry which is preliminary data.</text>
</comment>
<dbReference type="GO" id="GO:0006508">
    <property type="term" value="P:proteolysis"/>
    <property type="evidence" value="ECO:0007669"/>
    <property type="project" value="UniProtKB-KW"/>
</dbReference>
<dbReference type="InterPro" id="IPR036034">
    <property type="entry name" value="PDZ_sf"/>
</dbReference>
<evidence type="ECO:0000256" key="4">
    <source>
        <dbReference type="ARBA" id="ARBA00022825"/>
    </source>
</evidence>
<dbReference type="InterPro" id="IPR041489">
    <property type="entry name" value="PDZ_6"/>
</dbReference>
<dbReference type="CDD" id="cd06782">
    <property type="entry name" value="cpPDZ_CPP-like"/>
    <property type="match status" value="1"/>
</dbReference>
<dbReference type="SUPFAM" id="SSF47090">
    <property type="entry name" value="PGBD-like"/>
    <property type="match status" value="1"/>
</dbReference>
<reference evidence="7" key="1">
    <citation type="journal article" date="2021" name="PeerJ">
        <title>Extensive microbial diversity within the chicken gut microbiome revealed by metagenomics and culture.</title>
        <authorList>
            <person name="Gilroy R."/>
            <person name="Ravi A."/>
            <person name="Getino M."/>
            <person name="Pursley I."/>
            <person name="Horton D.L."/>
            <person name="Alikhan N.F."/>
            <person name="Baker D."/>
            <person name="Gharbi K."/>
            <person name="Hall N."/>
            <person name="Watson M."/>
            <person name="Adriaenssens E.M."/>
            <person name="Foster-Nyarko E."/>
            <person name="Jarju S."/>
            <person name="Secka A."/>
            <person name="Antonio M."/>
            <person name="Oren A."/>
            <person name="Chaudhuri R.R."/>
            <person name="La Ragione R."/>
            <person name="Hildebrand F."/>
            <person name="Pallen M.J."/>
        </authorList>
    </citation>
    <scope>NUCLEOTIDE SEQUENCE</scope>
    <source>
        <strain evidence="7">CHK171-7178</strain>
    </source>
</reference>
<dbReference type="AlphaFoldDB" id="A0A921FXH5"/>
<dbReference type="SMART" id="SM00245">
    <property type="entry name" value="TSPc"/>
    <property type="match status" value="1"/>
</dbReference>
<dbReference type="GO" id="GO:0004175">
    <property type="term" value="F:endopeptidase activity"/>
    <property type="evidence" value="ECO:0007669"/>
    <property type="project" value="TreeGrafter"/>
</dbReference>
<dbReference type="InterPro" id="IPR036366">
    <property type="entry name" value="PGBDSf"/>
</dbReference>
<evidence type="ECO:0000259" key="6">
    <source>
        <dbReference type="PROSITE" id="PS50106"/>
    </source>
</evidence>
<dbReference type="FunFam" id="2.30.42.10:FF:000063">
    <property type="entry name" value="Peptidase, S41 family"/>
    <property type="match status" value="1"/>
</dbReference>
<dbReference type="PROSITE" id="PS50106">
    <property type="entry name" value="PDZ"/>
    <property type="match status" value="1"/>
</dbReference>
<dbReference type="GO" id="GO:0007165">
    <property type="term" value="P:signal transduction"/>
    <property type="evidence" value="ECO:0007669"/>
    <property type="project" value="TreeGrafter"/>
</dbReference>
<dbReference type="Gene3D" id="2.30.42.10">
    <property type="match status" value="1"/>
</dbReference>
<protein>
    <submittedName>
        <fullName evidence="7">S41 family peptidase</fullName>
    </submittedName>
</protein>
<comment type="similarity">
    <text evidence="1 5">Belongs to the peptidase S41A family.</text>
</comment>
<dbReference type="PANTHER" id="PTHR32060:SF30">
    <property type="entry name" value="CARBOXY-TERMINAL PROCESSING PROTEASE CTPA"/>
    <property type="match status" value="1"/>
</dbReference>
<dbReference type="Pfam" id="PF03572">
    <property type="entry name" value="Peptidase_S41"/>
    <property type="match status" value="1"/>
</dbReference>
<evidence type="ECO:0000313" key="7">
    <source>
        <dbReference type="EMBL" id="HJF30752.1"/>
    </source>
</evidence>
<evidence type="ECO:0000313" key="8">
    <source>
        <dbReference type="Proteomes" id="UP000698173"/>
    </source>
</evidence>
<keyword evidence="3 5" id="KW-0378">Hydrolase</keyword>
<dbReference type="InterPro" id="IPR036365">
    <property type="entry name" value="PGBD-like_sf"/>
</dbReference>